<feature type="compositionally biased region" description="Gly residues" evidence="1">
    <location>
        <begin position="753"/>
        <end position="765"/>
    </location>
</feature>
<feature type="compositionally biased region" description="Low complexity" evidence="1">
    <location>
        <begin position="710"/>
        <end position="721"/>
    </location>
</feature>
<evidence type="ECO:0000313" key="3">
    <source>
        <dbReference type="EMBL" id="MFC0568655.1"/>
    </source>
</evidence>
<evidence type="ECO:0000313" key="4">
    <source>
        <dbReference type="Proteomes" id="UP001589894"/>
    </source>
</evidence>
<reference evidence="3 4" key="1">
    <citation type="submission" date="2024-09" db="EMBL/GenBank/DDBJ databases">
        <authorList>
            <person name="Sun Q."/>
            <person name="Mori K."/>
        </authorList>
    </citation>
    <scope>NUCLEOTIDE SEQUENCE [LARGE SCALE GENOMIC DNA]</scope>
    <source>
        <strain evidence="3 4">TBRC 2205</strain>
    </source>
</reference>
<feature type="transmembrane region" description="Helical" evidence="2">
    <location>
        <begin position="607"/>
        <end position="631"/>
    </location>
</feature>
<feature type="transmembrane region" description="Helical" evidence="2">
    <location>
        <begin position="404"/>
        <end position="425"/>
    </location>
</feature>
<dbReference type="EMBL" id="JBHLUE010000036">
    <property type="protein sequence ID" value="MFC0568655.1"/>
    <property type="molecule type" value="Genomic_DNA"/>
</dbReference>
<accession>A0ABV6P6M1</accession>
<gene>
    <name evidence="3" type="ORF">ACFFHU_31550</name>
</gene>
<keyword evidence="2" id="KW-0472">Membrane</keyword>
<keyword evidence="2" id="KW-0812">Transmembrane</keyword>
<dbReference type="RefSeq" id="WP_377344210.1">
    <property type="nucleotide sequence ID" value="NZ_JBHLUE010000036.1"/>
</dbReference>
<protein>
    <submittedName>
        <fullName evidence="3">Uncharacterized protein</fullName>
    </submittedName>
</protein>
<organism evidence="3 4">
    <name type="scientific">Plantactinospora siamensis</name>
    <dbReference type="NCBI Taxonomy" id="555372"/>
    <lineage>
        <taxon>Bacteria</taxon>
        <taxon>Bacillati</taxon>
        <taxon>Actinomycetota</taxon>
        <taxon>Actinomycetes</taxon>
        <taxon>Micromonosporales</taxon>
        <taxon>Micromonosporaceae</taxon>
        <taxon>Plantactinospora</taxon>
    </lineage>
</organism>
<feature type="transmembrane region" description="Helical" evidence="2">
    <location>
        <begin position="505"/>
        <end position="524"/>
    </location>
</feature>
<feature type="compositionally biased region" description="Gly residues" evidence="1">
    <location>
        <begin position="783"/>
        <end position="792"/>
    </location>
</feature>
<sequence length="832" mass="82306">MSARRLVPAALTVLVVALGAATLLIRPASGAPPTRADYVLMVGVPGLRWEDVNPDTTPTLWRMAGRGSIGSLSVRSAHEPTCPTDGWLTLGAGNYAGWSGDRGAAGCPRAEPVVERPDGVGANLPDQRSTVLYNQDRLPWGAVPGALPESVRCTVAIGPGAAIAAARPFGRVDRYEPTLPADPRGLLASCVLSIVDLGTIRGEDPTVRAAAARRADAALATVLAARPDRSLVLVAGVSDTGEASRLHVAVADGPGWDGGWLTSPSTGRDGYLQLIDLAPTALTALGRPLPERLFRGQAATTVPNRPTDLTSAISRPADADEEAGAQRRVAVWFFGLLAVADCLLALAAVPLLRRARRDAGPGGPDPAPRWLVTATEVLLVAAALAIPAGLVADAVPWWRTGHPGLAFAGVTLAVLAAATAGVRFAPWYVRTLGPLGTVVGLTALIVGADVVTGARLQLNGVTGYSALAGGRYAGLGTVGLGVFTAGILLSAACLAQRLRRGWRPVVMVCVGGLGVLAVGSPYLGADPVGAVALTAGVCIAAAVSTGGWLTLGRVAWATIAGLAVTALFALIDVRRPAGERGGLGRFLEALGDGTGGMTIHRSGAASLAALTGSPLTALALVGAAVVWFALLQPWGGLKRLFGIYPAVRAGMAGIPVAALLAGLLGGSALNVAGAAAAVTVPMAALAALRVLDHAADRTPAASALPDVSADRPAGPGADGNPGPAPDPRAGSGPGSDAGSVPGSDAGSNPGPDAGSGPGSDAGSGPGSDPDAGPGPGSAPRAGSGAGSDGGPGAVSDPEAGVGVGPEPDPDAGQGPAAGPHASADAVRSGRPS</sequence>
<feature type="transmembrane region" description="Helical" evidence="2">
    <location>
        <begin position="432"/>
        <end position="452"/>
    </location>
</feature>
<comment type="caution">
    <text evidence="3">The sequence shown here is derived from an EMBL/GenBank/DDBJ whole genome shotgun (WGS) entry which is preliminary data.</text>
</comment>
<keyword evidence="4" id="KW-1185">Reference proteome</keyword>
<dbReference type="Proteomes" id="UP001589894">
    <property type="component" value="Unassembled WGS sequence"/>
</dbReference>
<evidence type="ECO:0000256" key="2">
    <source>
        <dbReference type="SAM" id="Phobius"/>
    </source>
</evidence>
<keyword evidence="2" id="KW-1133">Transmembrane helix</keyword>
<name>A0ABV6P6M1_9ACTN</name>
<feature type="compositionally biased region" description="Low complexity" evidence="1">
    <location>
        <begin position="766"/>
        <end position="782"/>
    </location>
</feature>
<feature type="transmembrane region" description="Helical" evidence="2">
    <location>
        <begin position="472"/>
        <end position="493"/>
    </location>
</feature>
<feature type="transmembrane region" description="Helical" evidence="2">
    <location>
        <begin position="643"/>
        <end position="665"/>
    </location>
</feature>
<proteinExistence type="predicted"/>
<feature type="transmembrane region" description="Helical" evidence="2">
    <location>
        <begin position="554"/>
        <end position="571"/>
    </location>
</feature>
<feature type="transmembrane region" description="Helical" evidence="2">
    <location>
        <begin position="370"/>
        <end position="392"/>
    </location>
</feature>
<evidence type="ECO:0000256" key="1">
    <source>
        <dbReference type="SAM" id="MobiDB-lite"/>
    </source>
</evidence>
<feature type="region of interest" description="Disordered" evidence="1">
    <location>
        <begin position="701"/>
        <end position="832"/>
    </location>
</feature>
<feature type="transmembrane region" description="Helical" evidence="2">
    <location>
        <begin position="329"/>
        <end position="349"/>
    </location>
</feature>